<accession>M2BWP2</accession>
<dbReference type="NCBIfam" id="NF033926">
    <property type="entry name" value="msp_porin"/>
    <property type="match status" value="1"/>
</dbReference>
<sequence length="578" mass="62323">MKKILSILMILVLVGGVAFAQLTPQVTASATVNWGIDLGSGSKATPQHGFENKFVAKVIVPLYMGKLNSKTEGNVHMNFDIDLNLAYRFYGAKSNSASPYVPWGSDAEMALWRKTLSGMSASVHFFGGYMNVLGRPDFSTNFAKIWTAITDDGSEARPETSGDITGFGTKLGYASDDLAGTGLKFDAGLKFGSNGSWKAKGKENAETSAKKDYKKVALVLGNTPVAGAKYYPYNAAVAGVNTDGSFVLKDPLPPAQVFTGAGGTVAAAEAGDYLMVTETPAKPKSTEPPFASKYAIGFDLSLGYDKWVTFDFGINATFDPIKDFGAAGVDPYVEDGETPSNVKKAYIGTGFKLGSKPVDGLALNFGMDTLMNVGNDSKPAFDIVFDASYKWVKAGVYYGNELSNYAGMDKDGKAIGDMAAMLAFSSEGSGDTNFLEGLAFGVDFRLNHMLTAISDADKKNSVIMPMGLKSWVSYKRNLTDSMWIKPYAAVWAESNHDKYADGTSSSKNYFGVVYEVGTTFSPMEKVEIDAKWSHGATEDNWYEGYKQQDKKGLHSMIKTPANYKNHNGTFVIGVKVKY</sequence>
<dbReference type="InterPro" id="IPR003872">
    <property type="entry name" value="MOSP_C"/>
</dbReference>
<dbReference type="RefSeq" id="WP_010693658.1">
    <property type="nucleotide sequence ID" value="NZ_KB442453.1"/>
</dbReference>
<dbReference type="Proteomes" id="UP000016183">
    <property type="component" value="Unassembled WGS sequence"/>
</dbReference>
<feature type="domain" description="Major outer sheath protein N-terminal" evidence="2">
    <location>
        <begin position="113"/>
        <end position="201"/>
    </location>
</feature>
<dbReference type="EMBL" id="AGDZ01000017">
    <property type="protein sequence ID" value="EMB25918.1"/>
    <property type="molecule type" value="Genomic_DNA"/>
</dbReference>
<keyword evidence="1" id="KW-0732">Signal</keyword>
<dbReference type="Pfam" id="PF02722">
    <property type="entry name" value="MOSP_C"/>
    <property type="match status" value="1"/>
</dbReference>
<gene>
    <name evidence="4" type="ORF">HMPREF9733_00518</name>
</gene>
<feature type="chain" id="PRO_5004020651" description="Major surface protein" evidence="1">
    <location>
        <begin position="21"/>
        <end position="578"/>
    </location>
</feature>
<evidence type="ECO:0008006" key="6">
    <source>
        <dbReference type="Google" id="ProtNLM"/>
    </source>
</evidence>
<feature type="signal peptide" evidence="1">
    <location>
        <begin position="1"/>
        <end position="20"/>
    </location>
</feature>
<dbReference type="HOGENOM" id="CLU_021037_0_0_12"/>
<evidence type="ECO:0000313" key="4">
    <source>
        <dbReference type="EMBL" id="EMB25918.1"/>
    </source>
</evidence>
<comment type="caution">
    <text evidence="4">The sequence shown here is derived from an EMBL/GenBank/DDBJ whole genome shotgun (WGS) entry which is preliminary data.</text>
</comment>
<protein>
    <recommendedName>
        <fullName evidence="6">Major surface protein</fullName>
    </recommendedName>
</protein>
<proteinExistence type="predicted"/>
<dbReference type="InterPro" id="IPR003857">
    <property type="entry name" value="MOSP_N"/>
</dbReference>
<dbReference type="PATRIC" id="fig|999437.3.peg.519"/>
<reference evidence="4 5" key="1">
    <citation type="submission" date="2012-01" db="EMBL/GenBank/DDBJ databases">
        <title>The Genome Sequence of Treponema denticola SP33.</title>
        <authorList>
            <consortium name="The Broad Institute Genome Sequencing Platform"/>
            <person name="Earl A."/>
            <person name="Ward D."/>
            <person name="Feldgarden M."/>
            <person name="Gevers D."/>
            <person name="Blanton J.M."/>
            <person name="Fenno C.J."/>
            <person name="Baranova O.V."/>
            <person name="Mathney J."/>
            <person name="Dewhirst F.E."/>
            <person name="Izard J."/>
            <person name="Young S.K."/>
            <person name="Zeng Q."/>
            <person name="Gargeya S."/>
            <person name="Fitzgerald M."/>
            <person name="Haas B."/>
            <person name="Abouelleil A."/>
            <person name="Alvarado L."/>
            <person name="Arachchi H.M."/>
            <person name="Berlin A."/>
            <person name="Chapman S.B."/>
            <person name="Gearin G."/>
            <person name="Goldberg J."/>
            <person name="Griggs A."/>
            <person name="Gujja S."/>
            <person name="Hansen M."/>
            <person name="Heiman D."/>
            <person name="Howarth C."/>
            <person name="Larimer J."/>
            <person name="Lui A."/>
            <person name="MacDonald P.J.P."/>
            <person name="McCowen C."/>
            <person name="Montmayeur A."/>
            <person name="Murphy C."/>
            <person name="Neiman D."/>
            <person name="Pearson M."/>
            <person name="Priest M."/>
            <person name="Roberts A."/>
            <person name="Saif S."/>
            <person name="Shea T."/>
            <person name="Sisk P."/>
            <person name="Stolte C."/>
            <person name="Sykes S."/>
            <person name="Wortman J."/>
            <person name="Nusbaum C."/>
            <person name="Birren B."/>
        </authorList>
    </citation>
    <scope>NUCLEOTIDE SEQUENCE [LARGE SCALE GENOMIC DNA]</scope>
    <source>
        <strain evidence="4 5">SP33</strain>
    </source>
</reference>
<evidence type="ECO:0000256" key="1">
    <source>
        <dbReference type="SAM" id="SignalP"/>
    </source>
</evidence>
<dbReference type="Pfam" id="PF02707">
    <property type="entry name" value="MOSP_N"/>
    <property type="match status" value="1"/>
</dbReference>
<dbReference type="AlphaFoldDB" id="M2BWP2"/>
<dbReference type="OrthoDB" id="363224at2"/>
<feature type="domain" description="Major outer sheath protein C-terminal" evidence="3">
    <location>
        <begin position="382"/>
        <end position="542"/>
    </location>
</feature>
<name>M2BWP2_TREDN</name>
<organism evidence="4 5">
    <name type="scientific">Treponema denticola SP33</name>
    <dbReference type="NCBI Taxonomy" id="999437"/>
    <lineage>
        <taxon>Bacteria</taxon>
        <taxon>Pseudomonadati</taxon>
        <taxon>Spirochaetota</taxon>
        <taxon>Spirochaetia</taxon>
        <taxon>Spirochaetales</taxon>
        <taxon>Treponemataceae</taxon>
        <taxon>Treponema</taxon>
    </lineage>
</organism>
<evidence type="ECO:0000259" key="2">
    <source>
        <dbReference type="Pfam" id="PF02707"/>
    </source>
</evidence>
<evidence type="ECO:0000313" key="5">
    <source>
        <dbReference type="Proteomes" id="UP000016183"/>
    </source>
</evidence>
<evidence type="ECO:0000259" key="3">
    <source>
        <dbReference type="Pfam" id="PF02722"/>
    </source>
</evidence>